<dbReference type="InterPro" id="IPR018392">
    <property type="entry name" value="LysM"/>
</dbReference>
<dbReference type="InterPro" id="IPR036779">
    <property type="entry name" value="LysM_dom_sf"/>
</dbReference>
<evidence type="ECO:0000313" key="4">
    <source>
        <dbReference type="Proteomes" id="UP000479226"/>
    </source>
</evidence>
<sequence>MSALVFSQAGPHIPARPLTLTRRGRVLLLGIPSILVASALVFTLLAVLLGAIASPANAATTHSSVDMADYAGTVTVLQGQSLWSIAAASDPTRDIRDVVSDIVALNGLTTGVLQAGQQLYVPRAK</sequence>
<gene>
    <name evidence="3" type="ORF">G6N77_00215</name>
</gene>
<comment type="caution">
    <text evidence="3">The sequence shown here is derived from an EMBL/GenBank/DDBJ whole genome shotgun (WGS) entry which is preliminary data.</text>
</comment>
<feature type="domain" description="LysM" evidence="2">
    <location>
        <begin position="72"/>
        <end position="121"/>
    </location>
</feature>
<dbReference type="SMART" id="SM00257">
    <property type="entry name" value="LysM"/>
    <property type="match status" value="1"/>
</dbReference>
<keyword evidence="1" id="KW-0472">Membrane</keyword>
<dbReference type="PROSITE" id="PS51782">
    <property type="entry name" value="LYSM"/>
    <property type="match status" value="1"/>
</dbReference>
<reference evidence="3 4" key="1">
    <citation type="submission" date="2020-02" db="EMBL/GenBank/DDBJ databases">
        <title>Genome sequence of the type strain DSM 27180 of Arthrobacter silviterrae.</title>
        <authorList>
            <person name="Gao J."/>
            <person name="Sun J."/>
        </authorList>
    </citation>
    <scope>NUCLEOTIDE SEQUENCE [LARGE SCALE GENOMIC DNA]</scope>
    <source>
        <strain evidence="3 4">DSM 27180</strain>
    </source>
</reference>
<dbReference type="RefSeq" id="WP_165179993.1">
    <property type="nucleotide sequence ID" value="NZ_JAAKZI010000001.1"/>
</dbReference>
<dbReference type="Pfam" id="PF01476">
    <property type="entry name" value="LysM"/>
    <property type="match status" value="1"/>
</dbReference>
<protein>
    <submittedName>
        <fullName evidence="3">LysM peptidoglycan-binding domain-containing protein</fullName>
    </submittedName>
</protein>
<evidence type="ECO:0000256" key="1">
    <source>
        <dbReference type="SAM" id="Phobius"/>
    </source>
</evidence>
<name>A0ABX0D881_9MICC</name>
<keyword evidence="4" id="KW-1185">Reference proteome</keyword>
<feature type="transmembrane region" description="Helical" evidence="1">
    <location>
        <begin position="26"/>
        <end position="53"/>
    </location>
</feature>
<dbReference type="EMBL" id="JAAKZI010000001">
    <property type="protein sequence ID" value="NGN81891.1"/>
    <property type="molecule type" value="Genomic_DNA"/>
</dbReference>
<dbReference type="SUPFAM" id="SSF54106">
    <property type="entry name" value="LysM domain"/>
    <property type="match status" value="1"/>
</dbReference>
<organism evidence="3 4">
    <name type="scientific">Arthrobacter silviterrae</name>
    <dbReference type="NCBI Taxonomy" id="2026658"/>
    <lineage>
        <taxon>Bacteria</taxon>
        <taxon>Bacillati</taxon>
        <taxon>Actinomycetota</taxon>
        <taxon>Actinomycetes</taxon>
        <taxon>Micrococcales</taxon>
        <taxon>Micrococcaceae</taxon>
        <taxon>Arthrobacter</taxon>
    </lineage>
</organism>
<proteinExistence type="predicted"/>
<accession>A0ABX0D881</accession>
<evidence type="ECO:0000313" key="3">
    <source>
        <dbReference type="EMBL" id="NGN81891.1"/>
    </source>
</evidence>
<dbReference type="CDD" id="cd00118">
    <property type="entry name" value="LysM"/>
    <property type="match status" value="1"/>
</dbReference>
<dbReference type="Proteomes" id="UP000479226">
    <property type="component" value="Unassembled WGS sequence"/>
</dbReference>
<keyword evidence="1" id="KW-0812">Transmembrane</keyword>
<keyword evidence="1" id="KW-1133">Transmembrane helix</keyword>
<dbReference type="Gene3D" id="3.10.350.10">
    <property type="entry name" value="LysM domain"/>
    <property type="match status" value="1"/>
</dbReference>
<evidence type="ECO:0000259" key="2">
    <source>
        <dbReference type="PROSITE" id="PS51782"/>
    </source>
</evidence>